<gene>
    <name evidence="1" type="ORF">RHMOL_Rhmol12G0233300</name>
</gene>
<reference evidence="1" key="1">
    <citation type="submission" date="2022-02" db="EMBL/GenBank/DDBJ databases">
        <title>Plant Genome Project.</title>
        <authorList>
            <person name="Zhang R.-G."/>
        </authorList>
    </citation>
    <scope>NUCLEOTIDE SEQUENCE</scope>
    <source>
        <strain evidence="1">AT1</strain>
    </source>
</reference>
<evidence type="ECO:0000313" key="2">
    <source>
        <dbReference type="Proteomes" id="UP001062846"/>
    </source>
</evidence>
<sequence length="118" mass="13627">MEPPDADKEPPDADEEPPGENDEEAPEADEEPPESPPGEHIKVWYCSIVVLLQSLFGVEDLALWRDRKDIDLDKRPVFDQKHLESDLEMVYELRRRLGWWKVELITLFVDDSPDDGGK</sequence>
<comment type="caution">
    <text evidence="1">The sequence shown here is derived from an EMBL/GenBank/DDBJ whole genome shotgun (WGS) entry which is preliminary data.</text>
</comment>
<evidence type="ECO:0000313" key="1">
    <source>
        <dbReference type="EMBL" id="KAI8529544.1"/>
    </source>
</evidence>
<dbReference type="Proteomes" id="UP001062846">
    <property type="component" value="Chromosome 12"/>
</dbReference>
<accession>A0ACC0LLP5</accession>
<organism evidence="1 2">
    <name type="scientific">Rhododendron molle</name>
    <name type="common">Chinese azalea</name>
    <name type="synonym">Azalea mollis</name>
    <dbReference type="NCBI Taxonomy" id="49168"/>
    <lineage>
        <taxon>Eukaryota</taxon>
        <taxon>Viridiplantae</taxon>
        <taxon>Streptophyta</taxon>
        <taxon>Embryophyta</taxon>
        <taxon>Tracheophyta</taxon>
        <taxon>Spermatophyta</taxon>
        <taxon>Magnoliopsida</taxon>
        <taxon>eudicotyledons</taxon>
        <taxon>Gunneridae</taxon>
        <taxon>Pentapetalae</taxon>
        <taxon>asterids</taxon>
        <taxon>Ericales</taxon>
        <taxon>Ericaceae</taxon>
        <taxon>Ericoideae</taxon>
        <taxon>Rhodoreae</taxon>
        <taxon>Rhododendron</taxon>
    </lineage>
</organism>
<protein>
    <submittedName>
        <fullName evidence="1">Uncharacterized protein</fullName>
    </submittedName>
</protein>
<proteinExistence type="predicted"/>
<dbReference type="EMBL" id="CM046399">
    <property type="protein sequence ID" value="KAI8529544.1"/>
    <property type="molecule type" value="Genomic_DNA"/>
</dbReference>
<name>A0ACC0LLP5_RHOML</name>
<keyword evidence="2" id="KW-1185">Reference proteome</keyword>